<keyword evidence="3" id="KW-0808">Transferase</keyword>
<evidence type="ECO:0000256" key="3">
    <source>
        <dbReference type="ARBA" id="ARBA00022679"/>
    </source>
</evidence>
<dbReference type="InterPro" id="IPR003846">
    <property type="entry name" value="SelO"/>
</dbReference>
<keyword evidence="4" id="KW-0548">Nucleotidyltransferase</keyword>
<evidence type="ECO:0000256" key="6">
    <source>
        <dbReference type="ARBA" id="ARBA00022741"/>
    </source>
</evidence>
<evidence type="ECO:0000256" key="8">
    <source>
        <dbReference type="ARBA" id="ARBA00022842"/>
    </source>
</evidence>
<evidence type="ECO:0000256" key="7">
    <source>
        <dbReference type="ARBA" id="ARBA00022840"/>
    </source>
</evidence>
<keyword evidence="8" id="KW-0460">Magnesium</keyword>
<comment type="similarity">
    <text evidence="2">Belongs to the SELO family.</text>
</comment>
<dbReference type="PANTHER" id="PTHR32057">
    <property type="entry name" value="PROTEIN ADENYLYLTRANSFERASE SELO, MITOCHONDRIAL"/>
    <property type="match status" value="1"/>
</dbReference>
<protein>
    <submittedName>
        <fullName evidence="9">YdiU family protein</fullName>
    </submittedName>
</protein>
<proteinExistence type="inferred from homology"/>
<gene>
    <name evidence="9" type="ORF">H8792_003610</name>
</gene>
<reference evidence="9 10" key="1">
    <citation type="submission" date="2020-06" db="EMBL/GenBank/DDBJ databases">
        <authorList>
            <person name="Scott K."/>
        </authorList>
    </citation>
    <scope>NUCLEOTIDE SEQUENCE [LARGE SCALE GENOMIC DNA]</scope>
    <source>
        <strain evidence="9 10">HH1</strain>
    </source>
</reference>
<keyword evidence="7" id="KW-0067">ATP-binding</keyword>
<evidence type="ECO:0000256" key="5">
    <source>
        <dbReference type="ARBA" id="ARBA00022723"/>
    </source>
</evidence>
<dbReference type="EMBL" id="JACBGI020000003">
    <property type="protein sequence ID" value="MBF6057420.1"/>
    <property type="molecule type" value="Genomic_DNA"/>
</dbReference>
<accession>A0ABS0BUA4</accession>
<dbReference type="Proteomes" id="UP001193680">
    <property type="component" value="Unassembled WGS sequence"/>
</dbReference>
<dbReference type="Pfam" id="PF02696">
    <property type="entry name" value="SelO"/>
    <property type="match status" value="1"/>
</dbReference>
<evidence type="ECO:0000256" key="2">
    <source>
        <dbReference type="ARBA" id="ARBA00009747"/>
    </source>
</evidence>
<keyword evidence="5" id="KW-0479">Metal-binding</keyword>
<evidence type="ECO:0000313" key="9">
    <source>
        <dbReference type="EMBL" id="MBF6057420.1"/>
    </source>
</evidence>
<organism evidence="9 10">
    <name type="scientific">Thiomicrorhabdus heinhorstiae</name>
    <dbReference type="NCBI Taxonomy" id="2748010"/>
    <lineage>
        <taxon>Bacteria</taxon>
        <taxon>Pseudomonadati</taxon>
        <taxon>Pseudomonadota</taxon>
        <taxon>Gammaproteobacteria</taxon>
        <taxon>Thiotrichales</taxon>
        <taxon>Piscirickettsiaceae</taxon>
        <taxon>Thiomicrorhabdus</taxon>
    </lineage>
</organism>
<evidence type="ECO:0000313" key="10">
    <source>
        <dbReference type="Proteomes" id="UP001193680"/>
    </source>
</evidence>
<name>A0ABS0BUA4_9GAMM</name>
<evidence type="ECO:0000256" key="1">
    <source>
        <dbReference type="ARBA" id="ARBA00001946"/>
    </source>
</evidence>
<comment type="caution">
    <text evidence="9">The sequence shown here is derived from an EMBL/GenBank/DDBJ whole genome shotgun (WGS) entry which is preliminary data.</text>
</comment>
<reference evidence="9 10" key="2">
    <citation type="submission" date="2020-11" db="EMBL/GenBank/DDBJ databases">
        <title>Sulfur oxidizing isolate from Hospital Hole Sinkhole.</title>
        <authorList>
            <person name="Scott K.M."/>
        </authorList>
    </citation>
    <scope>NUCLEOTIDE SEQUENCE [LARGE SCALE GENOMIC DNA]</scope>
    <source>
        <strain evidence="9 10">HH1</strain>
    </source>
</reference>
<dbReference type="PANTHER" id="PTHR32057:SF14">
    <property type="entry name" value="PROTEIN ADENYLYLTRANSFERASE SELO, MITOCHONDRIAL"/>
    <property type="match status" value="1"/>
</dbReference>
<keyword evidence="10" id="KW-1185">Reference proteome</keyword>
<keyword evidence="6" id="KW-0547">Nucleotide-binding</keyword>
<dbReference type="RefSeq" id="WP_194947643.1">
    <property type="nucleotide sequence ID" value="NZ_JACBGI020000003.1"/>
</dbReference>
<comment type="cofactor">
    <cofactor evidence="1">
        <name>Mg(2+)</name>
        <dbReference type="ChEBI" id="CHEBI:18420"/>
    </cofactor>
</comment>
<sequence>MELFQHWHFQNSFHALQGPFYHRVEPQTVEEAKLLHVNPHTLELLKLPVDSYTHPDFISVFSGNRMLLGMLPLAHDYAGHQFGRFNPLLGDGRTTILGEIVIDGTSCWELSLKGTGRTPFASHAQHADGLAGVSECEHEFHISRRLESLNIPTVHSVAVIQGKQRVYRNHAFEHTAILSRITPTHIRFGTFELYYFQRNYEALQQLCDYVISRHYPECNDPEAPAEERHACFFRRVVARTASLIAHWQAAGFTHGTMNTDNQSIIGITLDLGSAKFTTEFDSEFVANPIDKKGHYAFGNQPSIGLWNCNVLARTLSPLIGGKALRAALQTYEPIFLKEYERLK</sequence>
<evidence type="ECO:0000256" key="4">
    <source>
        <dbReference type="ARBA" id="ARBA00022695"/>
    </source>
</evidence>